<proteinExistence type="predicted"/>
<dbReference type="GeneID" id="78256842"/>
<dbReference type="InterPro" id="IPR036380">
    <property type="entry name" value="Isochorismatase-like_sf"/>
</dbReference>
<dbReference type="PATRIC" id="fig|589873.4.peg.4198"/>
<dbReference type="GO" id="GO:0016787">
    <property type="term" value="F:hydrolase activity"/>
    <property type="evidence" value="ECO:0007669"/>
    <property type="project" value="UniProtKB-KW"/>
</dbReference>
<dbReference type="PANTHER" id="PTHR43540">
    <property type="entry name" value="PEROXYUREIDOACRYLATE/UREIDOACRYLATE AMIDOHYDROLASE-RELATED"/>
    <property type="match status" value="1"/>
</dbReference>
<dbReference type="CDD" id="cd00431">
    <property type="entry name" value="cysteine_hydrolases"/>
    <property type="match status" value="1"/>
</dbReference>
<accession>A0A075P3R8</accession>
<dbReference type="OrthoDB" id="5794853at2"/>
<keyword evidence="4" id="KW-1185">Reference proteome</keyword>
<dbReference type="PANTHER" id="PTHR43540:SF6">
    <property type="entry name" value="ISOCHORISMATASE-LIKE DOMAIN-CONTAINING PROTEIN"/>
    <property type="match status" value="1"/>
</dbReference>
<dbReference type="KEGG" id="aal:EP13_18365"/>
<dbReference type="InterPro" id="IPR050272">
    <property type="entry name" value="Isochorismatase-like_hydrls"/>
</dbReference>
<dbReference type="Gene3D" id="3.40.50.850">
    <property type="entry name" value="Isochorismatase-like"/>
    <property type="match status" value="1"/>
</dbReference>
<dbReference type="Pfam" id="PF00857">
    <property type="entry name" value="Isochorismatase"/>
    <property type="match status" value="1"/>
</dbReference>
<dbReference type="InterPro" id="IPR000868">
    <property type="entry name" value="Isochorismatase-like_dom"/>
</dbReference>
<sequence>MASKQNVLTPLKPTWLSAERSALCIVDVQHDFASPKGLLGQYGVDMSRLAPAISNINSLVEDAHRIGLPVVFIGLQTSPETDSEAWSEWMARQGKDSTSEQAICRRGTQGEAFYQCMPTPSDKVVLKTRYSAFWQTDLNSWLKTQGIDTLVVTGITTECCVESTVRDAFHHDYHVFVVSDACAAYEDELHQASLRSMALSFALLTDTQSVHAIWGTQ</sequence>
<dbReference type="SUPFAM" id="SSF52499">
    <property type="entry name" value="Isochorismatase-like hydrolases"/>
    <property type="match status" value="1"/>
</dbReference>
<keyword evidence="1" id="KW-0378">Hydrolase</keyword>
<evidence type="ECO:0000313" key="3">
    <source>
        <dbReference type="EMBL" id="AIG00482.1"/>
    </source>
</evidence>
<evidence type="ECO:0000259" key="2">
    <source>
        <dbReference type="Pfam" id="PF00857"/>
    </source>
</evidence>
<dbReference type="Proteomes" id="UP000056090">
    <property type="component" value="Chromosome"/>
</dbReference>
<organism evidence="3 4">
    <name type="scientific">Alteromonas australica</name>
    <dbReference type="NCBI Taxonomy" id="589873"/>
    <lineage>
        <taxon>Bacteria</taxon>
        <taxon>Pseudomonadati</taxon>
        <taxon>Pseudomonadota</taxon>
        <taxon>Gammaproteobacteria</taxon>
        <taxon>Alteromonadales</taxon>
        <taxon>Alteromonadaceae</taxon>
        <taxon>Alteromonas/Salinimonas group</taxon>
        <taxon>Alteromonas</taxon>
    </lineage>
</organism>
<dbReference type="AlphaFoldDB" id="A0A075P3R8"/>
<evidence type="ECO:0000313" key="4">
    <source>
        <dbReference type="Proteomes" id="UP000056090"/>
    </source>
</evidence>
<protein>
    <submittedName>
        <fullName evidence="3">Isochorismatase</fullName>
    </submittedName>
</protein>
<reference evidence="3 4" key="1">
    <citation type="submission" date="2014-06" db="EMBL/GenBank/DDBJ databases">
        <title>Genomes of Alteromonas australica, a world apart.</title>
        <authorList>
            <person name="Gonzaga A."/>
            <person name="Lopez-Perez M."/>
            <person name="Rodriguez-Valera F."/>
        </authorList>
    </citation>
    <scope>NUCLEOTIDE SEQUENCE [LARGE SCALE GENOMIC DNA]</scope>
    <source>
        <strain evidence="3 4">H 17</strain>
    </source>
</reference>
<feature type="domain" description="Isochorismatase-like" evidence="2">
    <location>
        <begin position="21"/>
        <end position="208"/>
    </location>
</feature>
<dbReference type="eggNOG" id="COG1335">
    <property type="taxonomic scope" value="Bacteria"/>
</dbReference>
<dbReference type="RefSeq" id="WP_044058472.1">
    <property type="nucleotide sequence ID" value="NZ_CBCSKJ010000004.1"/>
</dbReference>
<evidence type="ECO:0000256" key="1">
    <source>
        <dbReference type="ARBA" id="ARBA00022801"/>
    </source>
</evidence>
<dbReference type="EMBL" id="CP008849">
    <property type="protein sequence ID" value="AIG00482.1"/>
    <property type="molecule type" value="Genomic_DNA"/>
</dbReference>
<name>A0A075P3R8_9ALTE</name>
<gene>
    <name evidence="3" type="ORF">EP13_18365</name>
</gene>
<dbReference type="KEGG" id="aaus:EP12_19145"/>